<name>A0ABX1VH53_9PLAN</name>
<organism evidence="1 2">
    <name type="scientific">Alienimonas chondri</name>
    <dbReference type="NCBI Taxonomy" id="2681879"/>
    <lineage>
        <taxon>Bacteria</taxon>
        <taxon>Pseudomonadati</taxon>
        <taxon>Planctomycetota</taxon>
        <taxon>Planctomycetia</taxon>
        <taxon>Planctomycetales</taxon>
        <taxon>Planctomycetaceae</taxon>
        <taxon>Alienimonas</taxon>
    </lineage>
</organism>
<gene>
    <name evidence="1" type="ORF">LzC2_32960</name>
</gene>
<reference evidence="1 2" key="1">
    <citation type="journal article" date="2020" name="Syst. Appl. Microbiol.">
        <title>Alienimonas chondri sp. nov., a novel planctomycete isolated from the biofilm of the red alga Chondrus crispus.</title>
        <authorList>
            <person name="Vitorino I."/>
            <person name="Albuquerque L."/>
            <person name="Wiegand S."/>
            <person name="Kallscheuer N."/>
            <person name="da Costa M.S."/>
            <person name="Lobo-da-Cunha A."/>
            <person name="Jogler C."/>
            <person name="Lage O.M."/>
        </authorList>
    </citation>
    <scope>NUCLEOTIDE SEQUENCE [LARGE SCALE GENOMIC DNA]</scope>
    <source>
        <strain evidence="1 2">LzC2</strain>
    </source>
</reference>
<evidence type="ECO:0000313" key="2">
    <source>
        <dbReference type="Proteomes" id="UP000609651"/>
    </source>
</evidence>
<protein>
    <recommendedName>
        <fullName evidence="3">Apea-like HEPN domain-containing protein</fullName>
    </recommendedName>
</protein>
<dbReference type="RefSeq" id="WP_171188987.1">
    <property type="nucleotide sequence ID" value="NZ_WTPX01000129.1"/>
</dbReference>
<accession>A0ABX1VH53</accession>
<evidence type="ECO:0008006" key="3">
    <source>
        <dbReference type="Google" id="ProtNLM"/>
    </source>
</evidence>
<comment type="caution">
    <text evidence="1">The sequence shown here is derived from an EMBL/GenBank/DDBJ whole genome shotgun (WGS) entry which is preliminary data.</text>
</comment>
<sequence>MSNGFLSNSWTFIDVADEAAVRSVTECGHTESTRSHDPIVAVVFAAAATEAFMCELAAFAKSNLRCNATLSPQESTIQQFRDIYNELESSKGSLIAKYSLALGLFTGQPTQKGKSPFQDFALLLDLRNSLIHSKLSRIEIDEARTATMQFPKIINKLAGNGILAPIPPKNTLTSWVQLVSTPAVAVWAVRSAGEIIRHVITSIPKSLIGDALSFHYMHKLNSLKAAE</sequence>
<evidence type="ECO:0000313" key="1">
    <source>
        <dbReference type="EMBL" id="NNJ27195.1"/>
    </source>
</evidence>
<keyword evidence="2" id="KW-1185">Reference proteome</keyword>
<proteinExistence type="predicted"/>
<dbReference type="EMBL" id="WTPX01000129">
    <property type="protein sequence ID" value="NNJ27195.1"/>
    <property type="molecule type" value="Genomic_DNA"/>
</dbReference>
<dbReference type="Proteomes" id="UP000609651">
    <property type="component" value="Unassembled WGS sequence"/>
</dbReference>